<comment type="domain">
    <text evidence="14">The EXKPK motif is conserved in inositol-pentakisphosphate 2-kinases of both family 1 and 2.</text>
</comment>
<protein>
    <recommendedName>
        <fullName evidence="6 14">Inositol-pentakisphosphate 2-kinase</fullName>
        <ecNumber evidence="5 14">2.7.1.158</ecNumber>
    </recommendedName>
</protein>
<dbReference type="AlphaFoldDB" id="X6R9A6"/>
<sequence length="324" mass="36667">MEEGKMDENEWGYHGEGNKSLVVAHAQRCVVLRFLKFPPNRKKTSEEIFQHLQNIVDFGKNVMKEFLGENYVHYGEVVQLPLEFVKQLCLKIQSERPESRCDKDLDTLSGYAMCLPNLTRLQTYRFAEHRPILCVEIKPKCGFIPFSSDVTHEMKHKVCRYCMHQHLKVATGKWKQISKYCPLDLYSGNKQRMHFALKSLLQEAQNNLKIFKNGELIYGCKDARSPVADWSELAHHLKPFFFPSNGLASGPHCTRAVIRELVHVITRVLLSGSDKGRAGTLSPGLGPQGPRVCEASPFSRSLRCQGADVGPAGHRRPLPSVQPG</sequence>
<dbReference type="EMBL" id="AL157827">
    <property type="status" value="NOT_ANNOTATED_CDS"/>
    <property type="molecule type" value="Genomic_DNA"/>
</dbReference>
<dbReference type="Pfam" id="PF06090">
    <property type="entry name" value="Ins_P5_2-kin"/>
    <property type="match status" value="1"/>
</dbReference>
<dbReference type="RefSeq" id="XP_047279688.1">
    <property type="nucleotide sequence ID" value="XM_047423732.1"/>
</dbReference>
<evidence type="ECO:0007829" key="18">
    <source>
        <dbReference type="ProteomicsDB" id="X6R9A6"/>
    </source>
</evidence>
<keyword evidence="8 14" id="KW-0808">Transferase</keyword>
<dbReference type="RefSeq" id="XP_054219530.1">
    <property type="nucleotide sequence ID" value="XM_054363555.1"/>
</dbReference>
<dbReference type="PANTHER" id="PTHR14456">
    <property type="entry name" value="INOSITOL POLYPHOSPHATE KINASE 1"/>
    <property type="match status" value="1"/>
</dbReference>
<proteinExistence type="evidence at protein level"/>
<evidence type="ECO:0000256" key="4">
    <source>
        <dbReference type="ARBA" id="ARBA00007229"/>
    </source>
</evidence>
<keyword evidence="11 14" id="KW-0067">ATP-binding</keyword>
<reference evidence="15" key="4">
    <citation type="submission" date="2025-08" db="UniProtKB">
        <authorList>
            <consortium name="Ensembl"/>
        </authorList>
    </citation>
    <scope>IDENTIFICATION</scope>
</reference>
<evidence type="ECO:0000256" key="10">
    <source>
        <dbReference type="ARBA" id="ARBA00022777"/>
    </source>
</evidence>
<evidence type="ECO:0000256" key="5">
    <source>
        <dbReference type="ARBA" id="ARBA00012023"/>
    </source>
</evidence>
<dbReference type="InterPro" id="IPR009286">
    <property type="entry name" value="Ins_P5_2-kin"/>
</dbReference>
<keyword evidence="9 14" id="KW-0547">Nucleotide-binding</keyword>
<dbReference type="PANTHER" id="PTHR14456:SF2">
    <property type="entry name" value="INOSITOL-PENTAKISPHOSPHATE 2-KINASE"/>
    <property type="match status" value="1"/>
</dbReference>
<dbReference type="GO" id="GO:0035299">
    <property type="term" value="F:inositol-1,3,4,5,6-pentakisphosphate 2-kinase activity"/>
    <property type="evidence" value="ECO:0007669"/>
    <property type="project" value="UniProtKB-EC"/>
</dbReference>
<dbReference type="FunFam" id="3.30.200.110:FF:000001">
    <property type="entry name" value="Inositol-pentakisphosphate 2-kinase"/>
    <property type="match status" value="1"/>
</dbReference>
<reference evidence="15 16" key="3">
    <citation type="journal article" date="2004" name="Nature">
        <title>Finishing the euchromatic sequence of the human genome.</title>
        <authorList>
            <consortium name="International Human Genome Sequencing Consortium"/>
        </authorList>
    </citation>
    <scope>NUCLEOTIDE SEQUENCE [LARGE SCALE GENOMIC DNA]</scope>
</reference>
<keyword evidence="10 14" id="KW-0418">Kinase</keyword>
<comment type="catalytic activity">
    <reaction evidence="1 14">
        <text>1D-myo-inositol 1,3,4,5,6-pentakisphosphate + ATP = 1D-myo-inositol hexakisphosphate + ADP + H(+)</text>
        <dbReference type="Rhea" id="RHEA:20313"/>
        <dbReference type="ChEBI" id="CHEBI:15378"/>
        <dbReference type="ChEBI" id="CHEBI:30616"/>
        <dbReference type="ChEBI" id="CHEBI:57733"/>
        <dbReference type="ChEBI" id="CHEBI:58130"/>
        <dbReference type="ChEBI" id="CHEBI:456216"/>
        <dbReference type="EC" id="2.7.1.158"/>
    </reaction>
</comment>
<dbReference type="Proteomes" id="UP000005640">
    <property type="component" value="Chromosome 9"/>
</dbReference>
<evidence type="ECO:0000256" key="7">
    <source>
        <dbReference type="ARBA" id="ARBA00022490"/>
    </source>
</evidence>
<name>X6R9A6_HUMAN</name>
<evidence type="ECO:0000313" key="15">
    <source>
        <dbReference type="Ensembl" id="ENSP00000364672.2"/>
    </source>
</evidence>
<dbReference type="UCSC" id="uc064uit.1">
    <property type="organism name" value="human"/>
</dbReference>
<dbReference type="Antibodypedia" id="13762">
    <property type="antibodies" value="111 antibodies from 25 providers"/>
</dbReference>
<evidence type="ECO:0000256" key="11">
    <source>
        <dbReference type="ARBA" id="ARBA00022840"/>
    </source>
</evidence>
<dbReference type="OpenTargets" id="ENSG00000127080"/>
<dbReference type="GO" id="GO:0005737">
    <property type="term" value="C:cytoplasm"/>
    <property type="evidence" value="ECO:0007669"/>
    <property type="project" value="UniProtKB-SubCell"/>
</dbReference>
<gene>
    <name evidence="15" type="primary">IPPK</name>
</gene>
<dbReference type="CTD" id="64768"/>
<dbReference type="HOGENOM" id="CLU_1735737_0_0_1"/>
<evidence type="ECO:0000256" key="6">
    <source>
        <dbReference type="ARBA" id="ARBA00014846"/>
    </source>
</evidence>
<reference evidence="15" key="5">
    <citation type="submission" date="2025-09" db="UniProtKB">
        <authorList>
            <consortium name="Ensembl"/>
        </authorList>
    </citation>
    <scope>IDENTIFICATION</scope>
</reference>
<organism evidence="15 16">
    <name type="scientific">Homo sapiens</name>
    <name type="common">Human</name>
    <dbReference type="NCBI Taxonomy" id="9606"/>
    <lineage>
        <taxon>Eukaryota</taxon>
        <taxon>Metazoa</taxon>
        <taxon>Chordata</taxon>
        <taxon>Craniata</taxon>
        <taxon>Vertebrata</taxon>
        <taxon>Euteleostomi</taxon>
        <taxon>Mammalia</taxon>
        <taxon>Eutheria</taxon>
        <taxon>Euarchontoglires</taxon>
        <taxon>Primates</taxon>
        <taxon>Haplorrhini</taxon>
        <taxon>Catarrhini</taxon>
        <taxon>Hominidae</taxon>
        <taxon>Homo</taxon>
    </lineage>
</organism>
<dbReference type="EC" id="2.7.1.158" evidence="5 14"/>
<evidence type="ECO:0000256" key="13">
    <source>
        <dbReference type="ARBA" id="ARBA00055738"/>
    </source>
</evidence>
<reference evidence="15 16" key="2">
    <citation type="journal article" date="2004" name="Nature">
        <title>DNA sequence and analysis of human chromosome 9.</title>
        <authorList>
            <person name="Humphray S.J."/>
            <person name="Oliver K."/>
            <person name="Hunt A.R."/>
            <person name="Plumb R.W."/>
            <person name="Loveland J.E."/>
            <person name="Howe K.L."/>
            <person name="Andrews T.D."/>
            <person name="Searle S."/>
            <person name="Hunt S.E."/>
            <person name="Scott C.E."/>
            <person name="Jones M.C."/>
            <person name="Ainscough R."/>
            <person name="Almeida J.P."/>
            <person name="Ambrose K.D."/>
            <person name="Ashwell R.I."/>
            <person name="Babbage A.K."/>
            <person name="Babbage S."/>
            <person name="Bagguley C.L."/>
            <person name="Bailey J."/>
            <person name="Banerjee R."/>
            <person name="Barker D.J."/>
            <person name="Barlow K.F."/>
            <person name="Bates K."/>
            <person name="Beasley H."/>
            <person name="Beasley O."/>
            <person name="Bird C.P."/>
            <person name="Bray-Allen S."/>
            <person name="Brown A.J."/>
            <person name="Brown J.Y."/>
            <person name="Burford D."/>
            <person name="Burrill W."/>
            <person name="Burton J."/>
            <person name="Carder C."/>
            <person name="Carter N.P."/>
            <person name="Chapman J.C."/>
            <person name="Chen Y."/>
            <person name="Clarke G."/>
            <person name="Clark S.Y."/>
            <person name="Clee C.M."/>
            <person name="Clegg S."/>
            <person name="Collier R.E."/>
            <person name="Corby N."/>
            <person name="Crosier M."/>
            <person name="Cummings A.T."/>
            <person name="Davies J."/>
            <person name="Dhami P."/>
            <person name="Dunn M."/>
            <person name="Dutta I."/>
            <person name="Dyer L.W."/>
            <person name="Earthrowl M.E."/>
            <person name="Faulkner L."/>
            <person name="Fleming C.J."/>
            <person name="Frankish A."/>
            <person name="Frankland J.A."/>
            <person name="French L."/>
            <person name="Fricker D.G."/>
            <person name="Garner P."/>
            <person name="Garnett J."/>
            <person name="Ghori J."/>
            <person name="Gilbert J.G."/>
            <person name="Glison C."/>
            <person name="Grafham D.V."/>
            <person name="Gribble S."/>
            <person name="Griffiths C."/>
            <person name="Griffiths-Jones S."/>
            <person name="Grocock R."/>
            <person name="Guy J."/>
            <person name="Hall R.E."/>
            <person name="Hammond S."/>
            <person name="Harley J.L."/>
            <person name="Harrison E.S."/>
            <person name="Hart E.A."/>
            <person name="Heath P.D."/>
            <person name="Henderson C.D."/>
            <person name="Hopkins B.L."/>
            <person name="Howard P.J."/>
            <person name="Howden P.J."/>
            <person name="Huckle E."/>
            <person name="Johnson C."/>
            <person name="Johnson D."/>
            <person name="Joy A.A."/>
            <person name="Kay M."/>
            <person name="Keenan S."/>
            <person name="Kershaw J.K."/>
            <person name="Kimberley A.M."/>
            <person name="King A."/>
            <person name="Knights A."/>
            <person name="Laird G.K."/>
            <person name="Langford C."/>
            <person name="Lawlor S."/>
            <person name="Leongamornlert D.A."/>
            <person name="Leversha M."/>
            <person name="Lloyd C."/>
            <person name="Lloyd D.M."/>
            <person name="Lovell J."/>
            <person name="Martin S."/>
            <person name="Mashreghi-Mohammadi M."/>
            <person name="Matthews L."/>
            <person name="McLaren S."/>
            <person name="McLay K.E."/>
            <person name="McMurray A."/>
            <person name="Milne S."/>
            <person name="Nickerson T."/>
            <person name="Nisbett J."/>
            <person name="Nordsiek G."/>
            <person name="Pearce A.V."/>
            <person name="Peck A.I."/>
            <person name="Porter K.M."/>
            <person name="Pandian R."/>
            <person name="Pelan S."/>
            <person name="Phillimore B."/>
            <person name="Povey S."/>
            <person name="Ramsey Y."/>
            <person name="Rand V."/>
            <person name="Scharfe M."/>
            <person name="Sehra H.K."/>
            <person name="Shownkeen R."/>
            <person name="Sims S.K."/>
            <person name="Skuce C.D."/>
            <person name="Smith M."/>
            <person name="Steward C.A."/>
            <person name="Swarbreck D."/>
            <person name="Sycamore N."/>
            <person name="Tester J."/>
            <person name="Thorpe A."/>
            <person name="Tracey A."/>
            <person name="Tromans A."/>
            <person name="Thomas D.W."/>
            <person name="Wall M."/>
            <person name="Wallis J.M."/>
            <person name="West A.P."/>
            <person name="Whitehead S.L."/>
            <person name="Willey D.L."/>
            <person name="Williams S.A."/>
            <person name="Wilming L."/>
            <person name="Wray P.W."/>
            <person name="Young L."/>
            <person name="Ashurst J.L."/>
            <person name="Coulson A."/>
            <person name="Blocker H."/>
            <person name="Durbin R."/>
            <person name="Sulston J.E."/>
            <person name="Hubbard T."/>
            <person name="Jackson M.J."/>
            <person name="Bentley D.R."/>
            <person name="Beck S."/>
            <person name="Rogers J."/>
            <person name="Dunham I."/>
        </authorList>
    </citation>
    <scope>NUCLEOTIDE SEQUENCE [LARGE SCALE GENOMIC DNA]</scope>
</reference>
<evidence type="ECO:0000256" key="12">
    <source>
        <dbReference type="ARBA" id="ARBA00023242"/>
    </source>
</evidence>
<keyword evidence="17 18" id="KW-1267">Proteomics identification</keyword>
<comment type="subcellular location">
    <subcellularLocation>
        <location evidence="3">Cytoplasm</location>
    </subcellularLocation>
    <subcellularLocation>
        <location evidence="2">Nucleus</location>
    </subcellularLocation>
</comment>
<dbReference type="HGNC" id="HGNC:14645">
    <property type="gene designation" value="IPPK"/>
</dbReference>
<evidence type="ECO:0007829" key="17">
    <source>
        <dbReference type="PeptideAtlas" id="X6R9A6"/>
    </source>
</evidence>
<dbReference type="Gene3D" id="3.30.200.110">
    <property type="entry name" value="Inositol-pentakisphosphate 2-kinase, N-lobe"/>
    <property type="match status" value="1"/>
</dbReference>
<evidence type="ECO:0000313" key="16">
    <source>
        <dbReference type="Proteomes" id="UP000005640"/>
    </source>
</evidence>
<dbReference type="InterPro" id="IPR043001">
    <property type="entry name" value="IP5_2-K_N_lobe"/>
</dbReference>
<keyword evidence="7" id="KW-0963">Cytoplasm</keyword>
<evidence type="ECO:0000256" key="9">
    <source>
        <dbReference type="ARBA" id="ARBA00022741"/>
    </source>
</evidence>
<dbReference type="Bgee" id="ENSG00000127080">
    <property type="expression patterns" value="Expressed in lower esophagus mucosa and 171 other cell types or tissues"/>
</dbReference>
<dbReference type="SMR" id="X6R9A6"/>
<evidence type="ECO:0000256" key="14">
    <source>
        <dbReference type="RuleBase" id="RU364126"/>
    </source>
</evidence>
<dbReference type="OrthoDB" id="272370at2759"/>
<dbReference type="Ensembl" id="ENST00000375522.2">
    <property type="protein sequence ID" value="ENSP00000364672.2"/>
    <property type="gene ID" value="ENSG00000127080.11"/>
</dbReference>
<dbReference type="GeneTree" id="ENSGT00390000010053"/>
<dbReference type="GO" id="GO:0005634">
    <property type="term" value="C:nucleus"/>
    <property type="evidence" value="ECO:0007669"/>
    <property type="project" value="UniProtKB-SubCell"/>
</dbReference>
<accession>X6R9A6</accession>
<reference evidence="15 16" key="1">
    <citation type="journal article" date="2001" name="Nature">
        <title>Initial sequencing and analysis of the human genome.</title>
        <authorList>
            <consortium name="International Human Genome Sequencing Consortium"/>
            <person name="Lander E.S."/>
            <person name="Linton L.M."/>
            <person name="Birren B."/>
            <person name="Nusbaum C."/>
            <person name="Zody M.C."/>
            <person name="Baldwin J."/>
            <person name="Devon K."/>
            <person name="Dewar K."/>
            <person name="Doyle M."/>
            <person name="FitzHugh W."/>
            <person name="Funke R."/>
            <person name="Gage D."/>
            <person name="Harris K."/>
            <person name="Heaford A."/>
            <person name="Howland J."/>
            <person name="Kann L."/>
            <person name="Lehoczky J."/>
            <person name="LeVine R."/>
            <person name="McEwan P."/>
            <person name="McKernan K."/>
            <person name="Meldrim J."/>
            <person name="Mesirov J.P."/>
            <person name="Miranda C."/>
            <person name="Morris W."/>
            <person name="Naylor J."/>
            <person name="Raymond C."/>
            <person name="Rosetti M."/>
            <person name="Santos R."/>
            <person name="Sheridan A."/>
            <person name="Sougnez C."/>
            <person name="Stange-Thomann N."/>
            <person name="Stojanovic N."/>
            <person name="Subramanian A."/>
            <person name="Wyman D."/>
            <person name="Rogers J."/>
            <person name="Sulston J."/>
            <person name="Ainscough R."/>
            <person name="Beck S."/>
            <person name="Bentley D."/>
            <person name="Burton J."/>
            <person name="Clee C."/>
            <person name="Carter N."/>
            <person name="Coulson A."/>
            <person name="Deadman R."/>
            <person name="Deloukas P."/>
            <person name="Dunham A."/>
            <person name="Dunham I."/>
            <person name="Durbin R."/>
            <person name="French L."/>
            <person name="Grafham D."/>
            <person name="Gregory S."/>
            <person name="Hubbard T."/>
            <person name="Humphray S."/>
            <person name="Hunt A."/>
            <person name="Jones M."/>
            <person name="Lloyd C."/>
            <person name="McMurray A."/>
            <person name="Matthews L."/>
            <person name="Mercer S."/>
            <person name="Milne S."/>
            <person name="Mullikin J.C."/>
            <person name="Mungall A."/>
            <person name="Plumb R."/>
            <person name="Ross M."/>
            <person name="Shownkeen R."/>
            <person name="Sims S."/>
            <person name="Waterston R.H."/>
            <person name="Wilson R.K."/>
            <person name="Hillier L.W."/>
            <person name="McPherson J.D."/>
            <person name="Marra M.A."/>
            <person name="Mardis E.R."/>
            <person name="Fulton L.A."/>
            <person name="Chinwalla A.T."/>
            <person name="Pepin K.H."/>
            <person name="Gish W.R."/>
            <person name="Chissoe S.L."/>
            <person name="Wendl M.C."/>
            <person name="Delehaunty K.D."/>
            <person name="Miner T.L."/>
            <person name="Delehaunty A."/>
            <person name="Kramer J.B."/>
            <person name="Cook L.L."/>
            <person name="Fulton R.S."/>
            <person name="Johnson D.L."/>
            <person name="Minx P.J."/>
            <person name="Clifton S.W."/>
            <person name="Hawkins T."/>
            <person name="Branscomb E."/>
            <person name="Predki P."/>
            <person name="Richardson P."/>
            <person name="Wenning S."/>
            <person name="Slezak T."/>
            <person name="Doggett N."/>
            <person name="Cheng J.F."/>
            <person name="Olsen A."/>
            <person name="Lucas S."/>
            <person name="Elkin C."/>
            <person name="Uberbacher E."/>
            <person name="Frazier M."/>
            <person name="Gibbs R.A."/>
            <person name="Muzny D.M."/>
            <person name="Scherer S.E."/>
            <person name="Bouck J.B."/>
            <person name="Sodergren E.J."/>
            <person name="Worley K.C."/>
            <person name="Rives C.M."/>
            <person name="Gorrell J.H."/>
            <person name="Metzker M.L."/>
            <person name="Naylor S.L."/>
            <person name="Kucherlapati R.S."/>
            <person name="Nelson D.L."/>
            <person name="Weinstock G.M."/>
            <person name="Sakaki Y."/>
            <person name="Fujiyama A."/>
            <person name="Hattori M."/>
            <person name="Yada T."/>
            <person name="Toyoda A."/>
            <person name="Itoh T."/>
            <person name="Kawagoe C."/>
            <person name="Watanabe H."/>
            <person name="Totoki Y."/>
            <person name="Taylor T."/>
            <person name="Weissenbach J."/>
            <person name="Heilig R."/>
            <person name="Saurin W."/>
            <person name="Artiguenave F."/>
            <person name="Brottier P."/>
            <person name="Bruls T."/>
            <person name="Pelletier E."/>
            <person name="Robert C."/>
            <person name="Wincker P."/>
            <person name="Smith D.R."/>
            <person name="Doucette-Stamm L."/>
            <person name="Rubenfield M."/>
            <person name="Weinstock K."/>
            <person name="Lee H.M."/>
            <person name="Dubois J."/>
            <person name="Rosenthal A."/>
            <person name="Platzer M."/>
            <person name="Nyakatura G."/>
            <person name="Taudien S."/>
            <person name="Rump A."/>
            <person name="Yang H."/>
            <person name="Yu J."/>
            <person name="Wang J."/>
            <person name="Huang G."/>
            <person name="Gu J."/>
            <person name="Hood L."/>
            <person name="Rowen L."/>
            <person name="Madan A."/>
            <person name="Qin S."/>
            <person name="Davis R.W."/>
            <person name="Federspiel N.A."/>
            <person name="Abola A.P."/>
            <person name="Proctor M.J."/>
            <person name="Myers R.M."/>
            <person name="Schmutz J."/>
            <person name="Dickson M."/>
            <person name="Grimwood J."/>
            <person name="Cox D.R."/>
            <person name="Olson M.V."/>
            <person name="Kaul R."/>
            <person name="Raymond C."/>
            <person name="Shimizu N."/>
            <person name="Kawasaki K."/>
            <person name="Minoshima S."/>
            <person name="Evans G.A."/>
            <person name="Athanasiou M."/>
            <person name="Schultz R."/>
            <person name="Roe B.A."/>
            <person name="Chen F."/>
            <person name="Pan H."/>
            <person name="Ramser J."/>
            <person name="Lehrach H."/>
            <person name="Reinhardt R."/>
            <person name="McCombie W.R."/>
            <person name="de la Bastide M."/>
            <person name="Dedhia N."/>
            <person name="Blocker H."/>
            <person name="Hornischer K."/>
            <person name="Nordsiek G."/>
            <person name="Agarwala R."/>
            <person name="Aravind L."/>
            <person name="Bailey J.A."/>
            <person name="Bateman A."/>
            <person name="Batzoglou S."/>
            <person name="Birney E."/>
            <person name="Bork P."/>
            <person name="Brown D.G."/>
            <person name="Burge C.B."/>
            <person name="Cerutti L."/>
            <person name="Chen H.C."/>
            <person name="Church D."/>
            <person name="Clamp M."/>
            <person name="Copley R.R."/>
            <person name="Doerks T."/>
            <person name="Eddy S.R."/>
            <person name="Eichler E.E."/>
            <person name="Furey T.S."/>
            <person name="Galagan J."/>
            <person name="Gilbert J.G."/>
            <person name="Harmon C."/>
            <person name="Hayashizaki Y."/>
            <person name="Haussler D."/>
            <person name="Hermjakob H."/>
            <person name="Hokamp K."/>
            <person name="Jang W."/>
            <person name="Johnson L.S."/>
            <person name="Jones T.A."/>
            <person name="Kasif S."/>
            <person name="Kaspryzk A."/>
            <person name="Kennedy S."/>
            <person name="Kent W.J."/>
            <person name="Kitts P."/>
            <person name="Koonin E.V."/>
            <person name="Korf I."/>
            <person name="Kulp D."/>
            <person name="Lancet D."/>
            <person name="Lowe T.M."/>
            <person name="McLysaght A."/>
            <person name="Mikkelsen T."/>
            <person name="Moran J.V."/>
            <person name="Mulder N."/>
            <person name="Pollara V.J."/>
            <person name="Ponting C.P."/>
            <person name="Schuler G."/>
            <person name="Schultz J."/>
            <person name="Slater G."/>
            <person name="Smit A.F."/>
            <person name="Stupka E."/>
            <person name="Szustakowski J."/>
            <person name="Thierry-Mieg D."/>
            <person name="Thierry-Mieg J."/>
            <person name="Wagner L."/>
            <person name="Wallis J."/>
            <person name="Wheeler R."/>
            <person name="Williams A."/>
            <person name="Wolf Y.I."/>
            <person name="Wolfe K.H."/>
            <person name="Yang S.P."/>
            <person name="Yeh R.F."/>
            <person name="Collins F."/>
            <person name="Guyer M.S."/>
            <person name="Peterson J."/>
            <person name="Felsenfeld A."/>
            <person name="Wetterstrand K.A."/>
            <person name="Patrinos A."/>
            <person name="Morgan M.J."/>
            <person name="de Jong P."/>
            <person name="Catanese J.J."/>
            <person name="Osoegawa K."/>
            <person name="Shizuya H."/>
            <person name="Choi S."/>
            <person name="Chen Y.J."/>
        </authorList>
    </citation>
    <scope>NUCLEOTIDE SEQUENCE [LARGE SCALE GENOMIC DNA]</scope>
</reference>
<evidence type="ECO:0000256" key="1">
    <source>
        <dbReference type="ARBA" id="ARBA00001774"/>
    </source>
</evidence>
<dbReference type="GeneID" id="64768"/>
<keyword evidence="12" id="KW-0539">Nucleus</keyword>
<dbReference type="Ensembl" id="ENST00000375522.2">
    <property type="protein sequence ID" value="ENSP00000364672.2"/>
    <property type="gene ID" value="ENSG00000127080.10"/>
</dbReference>
<dbReference type="ExpressionAtlas" id="X6R9A6">
    <property type="expression patterns" value="baseline and differential"/>
</dbReference>
<dbReference type="GO" id="GO:0005524">
    <property type="term" value="F:ATP binding"/>
    <property type="evidence" value="ECO:0007669"/>
    <property type="project" value="UniProtKB-KW"/>
</dbReference>
<keyword evidence="16" id="KW-1185">Reference proteome</keyword>
<comment type="similarity">
    <text evidence="4">Belongs to the IPK1 type 2 family.</text>
</comment>
<dbReference type="MassIVE" id="X6R9A6"/>
<dbReference type="VEuPathDB" id="HostDB:ENSG00000127080"/>
<dbReference type="ChiTaRS" id="IPPK">
    <property type="organism name" value="human"/>
</dbReference>
<dbReference type="EMBL" id="AL137074">
    <property type="status" value="NOT_ANNOTATED_CDS"/>
    <property type="molecule type" value="Genomic_DNA"/>
</dbReference>
<evidence type="ECO:0000256" key="8">
    <source>
        <dbReference type="ARBA" id="ARBA00022679"/>
    </source>
</evidence>
<comment type="function">
    <text evidence="13">Phosphorylates Ins(1,3,4,5,6)P5 at position 2 to form Ins(1,2,3,4,5,6)P6 (InsP6 or phytate). InsP6 is involved in many processes such as mRNA export, non-homologous end-joining, endocytosis, ion channel regulation. It also protects cells from TNF-alpha-induced apoptosis.</text>
</comment>
<evidence type="ECO:0000256" key="3">
    <source>
        <dbReference type="ARBA" id="ARBA00004496"/>
    </source>
</evidence>
<evidence type="ECO:0000256" key="2">
    <source>
        <dbReference type="ARBA" id="ARBA00004123"/>
    </source>
</evidence>